<evidence type="ECO:0000259" key="3">
    <source>
        <dbReference type="PROSITE" id="PS51031"/>
    </source>
</evidence>
<dbReference type="SMART" id="SM00595">
    <property type="entry name" value="MADF"/>
    <property type="match status" value="1"/>
</dbReference>
<sequence>MVQPLDLVLRQNLNFNLKLVKLVEKYPHLYKNEPKCAVTSQDTWEVIAEIMDCNVSSKQLRLHWRGLRHKYVQFLKKGSADHPERIESHLHFLKPHLKVEIYANRKANLHRERLEEDSYSPTVPKIARVESYAQETKPASSDCERWLGNGPEDPDAMFLLSIVPRMKIMTGPQRRQFKIGAVTLSGEILSSNKC</sequence>
<name>A0A1Q3FTX5_CULTA</name>
<dbReference type="Pfam" id="PF02944">
    <property type="entry name" value="BESS"/>
    <property type="match status" value="1"/>
</dbReference>
<organism evidence="4">
    <name type="scientific">Culex tarsalis</name>
    <name type="common">Encephalitis mosquito</name>
    <dbReference type="NCBI Taxonomy" id="7177"/>
    <lineage>
        <taxon>Eukaryota</taxon>
        <taxon>Metazoa</taxon>
        <taxon>Ecdysozoa</taxon>
        <taxon>Arthropoda</taxon>
        <taxon>Hexapoda</taxon>
        <taxon>Insecta</taxon>
        <taxon>Pterygota</taxon>
        <taxon>Neoptera</taxon>
        <taxon>Endopterygota</taxon>
        <taxon>Diptera</taxon>
        <taxon>Nematocera</taxon>
        <taxon>Culicoidea</taxon>
        <taxon>Culicidae</taxon>
        <taxon>Culicinae</taxon>
        <taxon>Culicini</taxon>
        <taxon>Culex</taxon>
        <taxon>Culex</taxon>
    </lineage>
</organism>
<reference evidence="4" key="1">
    <citation type="submission" date="2017-01" db="EMBL/GenBank/DDBJ databases">
        <title>A deep insight into the sialotranscriptome of adult male and female Cluex tarsalis mosquitoes.</title>
        <authorList>
            <person name="Ribeiro J.M."/>
            <person name="Moreira F."/>
            <person name="Bernard K.A."/>
            <person name="Calvo E."/>
        </authorList>
    </citation>
    <scope>NUCLEOTIDE SEQUENCE</scope>
    <source>
        <strain evidence="4">Kern County</strain>
        <tissue evidence="4">Salivary glands</tissue>
    </source>
</reference>
<evidence type="ECO:0008006" key="5">
    <source>
        <dbReference type="Google" id="ProtNLM"/>
    </source>
</evidence>
<keyword evidence="1" id="KW-0539">Nucleus</keyword>
<dbReference type="PANTHER" id="PTHR12243">
    <property type="entry name" value="MADF DOMAIN TRANSCRIPTION FACTOR"/>
    <property type="match status" value="1"/>
</dbReference>
<protein>
    <recommendedName>
        <fullName evidence="5">Alcohol dehydrogenase transcription factor myb/sant-like protein</fullName>
    </recommendedName>
</protein>
<feature type="domain" description="MADF" evidence="2">
    <location>
        <begin position="18"/>
        <end position="98"/>
    </location>
</feature>
<evidence type="ECO:0000259" key="2">
    <source>
        <dbReference type="PROSITE" id="PS51029"/>
    </source>
</evidence>
<comment type="subcellular location">
    <subcellularLocation>
        <location evidence="1">Nucleus</location>
    </subcellularLocation>
</comment>
<dbReference type="AlphaFoldDB" id="A0A1Q3FTX5"/>
<accession>A0A1Q3FTX5</accession>
<feature type="domain" description="BESS" evidence="3">
    <location>
        <begin position="152"/>
        <end position="191"/>
    </location>
</feature>
<dbReference type="InterPro" id="IPR039353">
    <property type="entry name" value="TF_Adf1"/>
</dbReference>
<proteinExistence type="predicted"/>
<dbReference type="GO" id="GO:0005634">
    <property type="term" value="C:nucleus"/>
    <property type="evidence" value="ECO:0007669"/>
    <property type="project" value="UniProtKB-SubCell"/>
</dbReference>
<dbReference type="Pfam" id="PF10545">
    <property type="entry name" value="MADF_DNA_bdg"/>
    <property type="match status" value="1"/>
</dbReference>
<dbReference type="InterPro" id="IPR006578">
    <property type="entry name" value="MADF-dom"/>
</dbReference>
<dbReference type="PROSITE" id="PS51031">
    <property type="entry name" value="BESS"/>
    <property type="match status" value="1"/>
</dbReference>
<dbReference type="GO" id="GO:0003677">
    <property type="term" value="F:DNA binding"/>
    <property type="evidence" value="ECO:0007669"/>
    <property type="project" value="InterPro"/>
</dbReference>
<evidence type="ECO:0000256" key="1">
    <source>
        <dbReference type="PROSITE-ProRule" id="PRU00371"/>
    </source>
</evidence>
<evidence type="ECO:0000313" key="4">
    <source>
        <dbReference type="EMBL" id="JAV31044.1"/>
    </source>
</evidence>
<dbReference type="PROSITE" id="PS51029">
    <property type="entry name" value="MADF"/>
    <property type="match status" value="1"/>
</dbReference>
<dbReference type="InterPro" id="IPR004210">
    <property type="entry name" value="BESS_motif"/>
</dbReference>
<dbReference type="EMBL" id="GFDL01004001">
    <property type="protein sequence ID" value="JAV31044.1"/>
    <property type="molecule type" value="Transcribed_RNA"/>
</dbReference>
<dbReference type="PANTHER" id="PTHR12243:SF67">
    <property type="entry name" value="COREPRESSOR OF PANGOLIN, ISOFORM A-RELATED"/>
    <property type="match status" value="1"/>
</dbReference>